<protein>
    <submittedName>
        <fullName evidence="3">Zinc finger hit domain-containing protein 2</fullName>
    </submittedName>
</protein>
<evidence type="ECO:0000256" key="1">
    <source>
        <dbReference type="PROSITE-ProRule" id="PRU00453"/>
    </source>
</evidence>
<reference evidence="3" key="1">
    <citation type="submission" date="2020-06" db="EMBL/GenBank/DDBJ databases">
        <authorList>
            <person name="Ji K."/>
            <person name="Li J."/>
        </authorList>
    </citation>
    <scope>NUCLEOTIDE SEQUENCE</scope>
    <source>
        <strain evidence="3">JKM2019</strain>
        <tissue evidence="3">Whole body</tissue>
    </source>
</reference>
<dbReference type="GO" id="GO:0008270">
    <property type="term" value="F:zinc ion binding"/>
    <property type="evidence" value="ECO:0007669"/>
    <property type="project" value="UniProtKB-UniRule"/>
</dbReference>
<comment type="caution">
    <text evidence="3">The sequence shown here is derived from an EMBL/GenBank/DDBJ whole genome shotgun (WGS) entry which is preliminary data.</text>
</comment>
<dbReference type="Proteomes" id="UP000828236">
    <property type="component" value="Unassembled WGS sequence"/>
</dbReference>
<reference evidence="3" key="2">
    <citation type="journal article" date="2021" name="World Allergy Organ. J.">
        <title>Chromosome-level assembly of Dermatophagoides farinae genome and transcriptome reveals two novel allergens Der f 37 and Der f 39.</title>
        <authorList>
            <person name="Chen J."/>
            <person name="Cai Z."/>
            <person name="Fan D."/>
            <person name="Hu J."/>
            <person name="Hou Y."/>
            <person name="He Y."/>
            <person name="Zhang Z."/>
            <person name="Zhao Z."/>
            <person name="Gao P."/>
            <person name="Hu W."/>
            <person name="Sun J."/>
            <person name="Li J."/>
            <person name="Ji K."/>
        </authorList>
    </citation>
    <scope>NUCLEOTIDE SEQUENCE</scope>
    <source>
        <strain evidence="3">JKM2019</strain>
    </source>
</reference>
<feature type="domain" description="HIT-type" evidence="2">
    <location>
        <begin position="32"/>
        <end position="65"/>
    </location>
</feature>
<evidence type="ECO:0000313" key="3">
    <source>
        <dbReference type="EMBL" id="KAH7642943.1"/>
    </source>
</evidence>
<dbReference type="InterPro" id="IPR007529">
    <property type="entry name" value="Znf_HIT"/>
</dbReference>
<keyword evidence="1" id="KW-0863">Zinc-finger</keyword>
<proteinExistence type="predicted"/>
<dbReference type="SUPFAM" id="SSF144232">
    <property type="entry name" value="HIT/MYND zinc finger-like"/>
    <property type="match status" value="1"/>
</dbReference>
<dbReference type="CDD" id="cd23024">
    <property type="entry name" value="zf-HIT_ZNHIT2-3"/>
    <property type="match status" value="1"/>
</dbReference>
<dbReference type="InterPro" id="IPR039646">
    <property type="entry name" value="ZNHIT2"/>
</dbReference>
<dbReference type="PANTHER" id="PTHR15555:SF0">
    <property type="entry name" value="ZINC FINGER HIT DOMAIN-CONTAINING PROTEIN 2"/>
    <property type="match status" value="1"/>
</dbReference>
<keyword evidence="1" id="KW-0862">Zinc</keyword>
<dbReference type="Pfam" id="PF04438">
    <property type="entry name" value="zf-HIT"/>
    <property type="match status" value="1"/>
</dbReference>
<dbReference type="AlphaFoldDB" id="A0A9D4P2W9"/>
<dbReference type="EMBL" id="SDOV01000003">
    <property type="protein sequence ID" value="KAH7642943.1"/>
    <property type="molecule type" value="Genomic_DNA"/>
</dbReference>
<gene>
    <name evidence="3" type="ORF">HUG17_9634</name>
</gene>
<evidence type="ECO:0000259" key="2">
    <source>
        <dbReference type="PROSITE" id="PS51083"/>
    </source>
</evidence>
<name>A0A9D4P2W9_DERFA</name>
<sequence>MNPNLNLNIYHRKSVPKRLKRFTLIASKNRRCHFCTNQNGHYECSKCHQPYCSIECFRSPAHYDCSEQFYKRMVMEHLKNVRVDDDNKEFMDILRRNHENDSNETEEIDLDWIDDDRMHQFMERILSICVDDNVDLDSIWTDRLTESERKEFAEIVQTNPGYFDRIIPEWKPWWCQQEWQAIVEDVDTLNASKQRPYPSLLNDDHGIEPISKLLSQKSPSPLLIHSIISLCFAYCYLCRLYNGEIENSNVYTANDDDDDHKLWQWSIVEKLFHIVPELQPNVSIRTEKPFDTIELLIERMLTIDRDDDDHDDPLINVNQRKATIIQLFDDLQIIIDWNKPGRRLFVQTTTDKINHQSPKAIVLILSDLYRIIGNIRLQMKKNHHENEEKSIHNNKQQAKLLQQKLRFYLSYTIAMCNEIRQQNWLDVLRNIMEILV</sequence>
<dbReference type="PROSITE" id="PS51083">
    <property type="entry name" value="ZF_HIT"/>
    <property type="match status" value="1"/>
</dbReference>
<dbReference type="Gene3D" id="3.30.60.190">
    <property type="match status" value="1"/>
</dbReference>
<dbReference type="PANTHER" id="PTHR15555">
    <property type="entry name" value="ZINC FINGER HIT DOMAIN CONTAINING PROTEIN 2 PROTEIN FON -RELATED"/>
    <property type="match status" value="1"/>
</dbReference>
<keyword evidence="1" id="KW-0479">Metal-binding</keyword>
<accession>A0A9D4P2W9</accession>
<organism evidence="3">
    <name type="scientific">Dermatophagoides farinae</name>
    <name type="common">American house dust mite</name>
    <dbReference type="NCBI Taxonomy" id="6954"/>
    <lineage>
        <taxon>Eukaryota</taxon>
        <taxon>Metazoa</taxon>
        <taxon>Ecdysozoa</taxon>
        <taxon>Arthropoda</taxon>
        <taxon>Chelicerata</taxon>
        <taxon>Arachnida</taxon>
        <taxon>Acari</taxon>
        <taxon>Acariformes</taxon>
        <taxon>Sarcoptiformes</taxon>
        <taxon>Astigmata</taxon>
        <taxon>Psoroptidia</taxon>
        <taxon>Analgoidea</taxon>
        <taxon>Pyroglyphidae</taxon>
        <taxon>Dermatophagoidinae</taxon>
        <taxon>Dermatophagoides</taxon>
    </lineage>
</organism>